<dbReference type="InterPro" id="IPR001034">
    <property type="entry name" value="DeoR_HTH"/>
</dbReference>
<comment type="caution">
    <text evidence="5">The sequence shown here is derived from an EMBL/GenBank/DDBJ whole genome shotgun (WGS) entry which is preliminary data.</text>
</comment>
<dbReference type="GO" id="GO:0003677">
    <property type="term" value="F:DNA binding"/>
    <property type="evidence" value="ECO:0007669"/>
    <property type="project" value="UniProtKB-KW"/>
</dbReference>
<evidence type="ECO:0000256" key="3">
    <source>
        <dbReference type="ARBA" id="ARBA00023163"/>
    </source>
</evidence>
<dbReference type="SMART" id="SM01134">
    <property type="entry name" value="DeoRC"/>
    <property type="match status" value="1"/>
</dbReference>
<dbReference type="PANTHER" id="PTHR30363">
    <property type="entry name" value="HTH-TYPE TRANSCRIPTIONAL REGULATOR SRLR-RELATED"/>
    <property type="match status" value="1"/>
</dbReference>
<feature type="domain" description="HTH deoR-type" evidence="4">
    <location>
        <begin position="4"/>
        <end position="59"/>
    </location>
</feature>
<evidence type="ECO:0000313" key="5">
    <source>
        <dbReference type="EMBL" id="MFC3205865.1"/>
    </source>
</evidence>
<keyword evidence="6" id="KW-1185">Reference proteome</keyword>
<evidence type="ECO:0000259" key="4">
    <source>
        <dbReference type="PROSITE" id="PS51000"/>
    </source>
</evidence>
<dbReference type="EMBL" id="JBHRTK010000008">
    <property type="protein sequence ID" value="MFC3205865.1"/>
    <property type="molecule type" value="Genomic_DNA"/>
</dbReference>
<dbReference type="Gene3D" id="1.10.10.10">
    <property type="entry name" value="Winged helix-like DNA-binding domain superfamily/Winged helix DNA-binding domain"/>
    <property type="match status" value="1"/>
</dbReference>
<dbReference type="InterPro" id="IPR014036">
    <property type="entry name" value="DeoR-like_C"/>
</dbReference>
<evidence type="ECO:0000256" key="2">
    <source>
        <dbReference type="ARBA" id="ARBA00023125"/>
    </source>
</evidence>
<evidence type="ECO:0000256" key="1">
    <source>
        <dbReference type="ARBA" id="ARBA00023015"/>
    </source>
</evidence>
<gene>
    <name evidence="5" type="ORF">ACFOHJ_06560</name>
</gene>
<dbReference type="PANTHER" id="PTHR30363:SF44">
    <property type="entry name" value="AGA OPERON TRANSCRIPTIONAL REPRESSOR-RELATED"/>
    <property type="match status" value="1"/>
</dbReference>
<reference evidence="6" key="1">
    <citation type="journal article" date="2019" name="Int. J. Syst. Evol. Microbiol.">
        <title>The Global Catalogue of Microorganisms (GCM) 10K type strain sequencing project: providing services to taxonomists for standard genome sequencing and annotation.</title>
        <authorList>
            <consortium name="The Broad Institute Genomics Platform"/>
            <consortium name="The Broad Institute Genome Sequencing Center for Infectious Disease"/>
            <person name="Wu L."/>
            <person name="Ma J."/>
        </authorList>
    </citation>
    <scope>NUCLEOTIDE SEQUENCE [LARGE SCALE GENOMIC DNA]</scope>
    <source>
        <strain evidence="6">KCTC 52165</strain>
    </source>
</reference>
<name>A0ABV7K745_9HYPH</name>
<accession>A0ABV7K745</accession>
<dbReference type="Pfam" id="PF00455">
    <property type="entry name" value="DeoRC"/>
    <property type="match status" value="1"/>
</dbReference>
<keyword evidence="1" id="KW-0805">Transcription regulation</keyword>
<dbReference type="InterPro" id="IPR037171">
    <property type="entry name" value="NagB/RpiA_transferase-like"/>
</dbReference>
<dbReference type="InterPro" id="IPR036390">
    <property type="entry name" value="WH_DNA-bd_sf"/>
</dbReference>
<dbReference type="InterPro" id="IPR018356">
    <property type="entry name" value="Tscrpt_reg_HTH_DeoR_CS"/>
</dbReference>
<keyword evidence="3" id="KW-0804">Transcription</keyword>
<dbReference type="SMART" id="SM00420">
    <property type="entry name" value="HTH_DEOR"/>
    <property type="match status" value="1"/>
</dbReference>
<dbReference type="PROSITE" id="PS00894">
    <property type="entry name" value="HTH_DEOR_1"/>
    <property type="match status" value="1"/>
</dbReference>
<dbReference type="SUPFAM" id="SSF100950">
    <property type="entry name" value="NagB/RpiA/CoA transferase-like"/>
    <property type="match status" value="1"/>
</dbReference>
<dbReference type="Pfam" id="PF08220">
    <property type="entry name" value="HTH_DeoR"/>
    <property type="match status" value="1"/>
</dbReference>
<dbReference type="InterPro" id="IPR050313">
    <property type="entry name" value="Carb_Metab_HTH_regulators"/>
</dbReference>
<dbReference type="SUPFAM" id="SSF46785">
    <property type="entry name" value="Winged helix' DNA-binding domain"/>
    <property type="match status" value="1"/>
</dbReference>
<dbReference type="InterPro" id="IPR036388">
    <property type="entry name" value="WH-like_DNA-bd_sf"/>
</dbReference>
<evidence type="ECO:0000313" key="6">
    <source>
        <dbReference type="Proteomes" id="UP001595583"/>
    </source>
</evidence>
<keyword evidence="2 5" id="KW-0238">DNA-binding</keyword>
<dbReference type="PROSITE" id="PS51000">
    <property type="entry name" value="HTH_DEOR_2"/>
    <property type="match status" value="1"/>
</dbReference>
<dbReference type="RefSeq" id="WP_378219684.1">
    <property type="nucleotide sequence ID" value="NZ_JBHRTK010000008.1"/>
</dbReference>
<dbReference type="PRINTS" id="PR00037">
    <property type="entry name" value="HTHLACR"/>
</dbReference>
<dbReference type="Gene3D" id="3.40.50.1360">
    <property type="match status" value="1"/>
</dbReference>
<dbReference type="Proteomes" id="UP001595583">
    <property type="component" value="Unassembled WGS sequence"/>
</dbReference>
<proteinExistence type="predicted"/>
<organism evidence="5 6">
    <name type="scientific">Aquamicrobium soli</name>
    <dbReference type="NCBI Taxonomy" id="1811518"/>
    <lineage>
        <taxon>Bacteria</taxon>
        <taxon>Pseudomonadati</taxon>
        <taxon>Pseudomonadota</taxon>
        <taxon>Alphaproteobacteria</taxon>
        <taxon>Hyphomicrobiales</taxon>
        <taxon>Phyllobacteriaceae</taxon>
        <taxon>Aquamicrobium</taxon>
    </lineage>
</organism>
<protein>
    <submittedName>
        <fullName evidence="5">DeoR/GlpR family DNA-binding transcription regulator</fullName>
    </submittedName>
</protein>
<sequence>MRKKTTRQQEIILLLTEQPTLRISEIASHLGVTTETIRRDFRELTEKGRIDRMYGGALLRPGPDSNVAQRNDLLVDERKAIGRQASQALGDVQTIMMGSGATTIHAAHRIALDFNNITVIVHSIGAAVALAANPTINVLMAPGIFHLGEGAVHGVQTVEFLNRFNADWCILGASGLSAEGPNDLLIEGAEVYRTMNERSQRCMVLADSSKFNRIHVAPYAKWPQVDLLISNSLPGGDLRKAMESAKTRILVPETAPA</sequence>